<feature type="compositionally biased region" description="Polar residues" evidence="4">
    <location>
        <begin position="119"/>
        <end position="129"/>
    </location>
</feature>
<gene>
    <name evidence="6" type="ORF">VSP0166_LOCUS15234</name>
    <name evidence="7" type="ORF">VSP0166_LOCUS15237</name>
</gene>
<dbReference type="EMBL" id="HBKP01021778">
    <property type="protein sequence ID" value="CAE2235501.1"/>
    <property type="molecule type" value="Transcribed_RNA"/>
</dbReference>
<feature type="domain" description="SHSP" evidence="5">
    <location>
        <begin position="19"/>
        <end position="129"/>
    </location>
</feature>
<organism evidence="6">
    <name type="scientific">Vannella robusta</name>
    <dbReference type="NCBI Taxonomy" id="1487602"/>
    <lineage>
        <taxon>Eukaryota</taxon>
        <taxon>Amoebozoa</taxon>
        <taxon>Discosea</taxon>
        <taxon>Flabellinia</taxon>
        <taxon>Vannellidae</taxon>
        <taxon>Vannella</taxon>
    </lineage>
</organism>
<dbReference type="PANTHER" id="PTHR46733:SF4">
    <property type="entry name" value="HEAT SHOCK PROTEIN 21, CHLOROPLASTIC"/>
    <property type="match status" value="1"/>
</dbReference>
<dbReference type="PANTHER" id="PTHR46733">
    <property type="entry name" value="26.5 KDA HEAT SHOCK PROTEIN, MITOCHONDRIAL"/>
    <property type="match status" value="1"/>
</dbReference>
<dbReference type="PROSITE" id="PS01031">
    <property type="entry name" value="SHSP"/>
    <property type="match status" value="1"/>
</dbReference>
<dbReference type="CDD" id="cd06464">
    <property type="entry name" value="ACD_sHsps-like"/>
    <property type="match status" value="2"/>
</dbReference>
<evidence type="ECO:0000313" key="7">
    <source>
        <dbReference type="EMBL" id="CAE2235505.1"/>
    </source>
</evidence>
<evidence type="ECO:0000256" key="4">
    <source>
        <dbReference type="SAM" id="MobiDB-lite"/>
    </source>
</evidence>
<keyword evidence="1" id="KW-0346">Stress response</keyword>
<protein>
    <recommendedName>
        <fullName evidence="5">SHSP domain-containing protein</fullName>
    </recommendedName>
</protein>
<dbReference type="InterPro" id="IPR008978">
    <property type="entry name" value="HSP20-like_chaperone"/>
</dbReference>
<dbReference type="GO" id="GO:0009408">
    <property type="term" value="P:response to heat"/>
    <property type="evidence" value="ECO:0007669"/>
    <property type="project" value="InterPro"/>
</dbReference>
<feature type="compositionally biased region" description="Basic and acidic residues" evidence="4">
    <location>
        <begin position="222"/>
        <end position="231"/>
    </location>
</feature>
<evidence type="ECO:0000256" key="2">
    <source>
        <dbReference type="PROSITE-ProRule" id="PRU00285"/>
    </source>
</evidence>
<dbReference type="InterPro" id="IPR044587">
    <property type="entry name" value="HSP21-like"/>
</dbReference>
<dbReference type="SUPFAM" id="SSF49764">
    <property type="entry name" value="HSP20-like chaperones"/>
    <property type="match status" value="2"/>
</dbReference>
<sequence>MLSFIRPTTISSSPLINRRRTYAPAEGVPYFQENSTHWFLKMFLPDVNEEDFHVSVEDNQLWLQWKDHKKLKHQGRIYESTQEFEKSVEIPEGIEEVNIRTQWKEEIVIVSIPKPKQRLSLSSDSSTRPGNLMSFKVPENGEHSLDMKVEGNQLIVRFECTANIETGEGENKRVSKSRTSMQRRISLPNGVDGSDIDSKIENGELIVFLRNSAEALDQDHEEECKNEKPEEPLQDLPTEVDSA</sequence>
<feature type="region of interest" description="Disordered" evidence="4">
    <location>
        <begin position="217"/>
        <end position="243"/>
    </location>
</feature>
<dbReference type="InterPro" id="IPR002068">
    <property type="entry name" value="A-crystallin/Hsp20_dom"/>
</dbReference>
<evidence type="ECO:0000256" key="1">
    <source>
        <dbReference type="ARBA" id="ARBA00023016"/>
    </source>
</evidence>
<dbReference type="Pfam" id="PF00011">
    <property type="entry name" value="HSP20"/>
    <property type="match status" value="2"/>
</dbReference>
<feature type="region of interest" description="Disordered" evidence="4">
    <location>
        <begin position="119"/>
        <end position="138"/>
    </location>
</feature>
<comment type="similarity">
    <text evidence="2 3">Belongs to the small heat shock protein (HSP20) family.</text>
</comment>
<evidence type="ECO:0000313" key="6">
    <source>
        <dbReference type="EMBL" id="CAE2235501.1"/>
    </source>
</evidence>
<reference evidence="6" key="1">
    <citation type="submission" date="2021-01" db="EMBL/GenBank/DDBJ databases">
        <authorList>
            <person name="Corre E."/>
            <person name="Pelletier E."/>
            <person name="Niang G."/>
            <person name="Scheremetjew M."/>
            <person name="Finn R."/>
            <person name="Kale V."/>
            <person name="Holt S."/>
            <person name="Cochrane G."/>
            <person name="Meng A."/>
            <person name="Brown T."/>
            <person name="Cohen L."/>
        </authorList>
    </citation>
    <scope>NUCLEOTIDE SEQUENCE</scope>
    <source>
        <strain evidence="6">DIVA3 518/3/11/1/6</strain>
    </source>
</reference>
<name>A0A6U1X359_9EUKA</name>
<dbReference type="Gene3D" id="2.60.40.790">
    <property type="match status" value="2"/>
</dbReference>
<evidence type="ECO:0000259" key="5">
    <source>
        <dbReference type="PROSITE" id="PS01031"/>
    </source>
</evidence>
<evidence type="ECO:0000256" key="3">
    <source>
        <dbReference type="RuleBase" id="RU003616"/>
    </source>
</evidence>
<dbReference type="EMBL" id="HBKP01021781">
    <property type="protein sequence ID" value="CAE2235505.1"/>
    <property type="molecule type" value="Transcribed_RNA"/>
</dbReference>
<proteinExistence type="inferred from homology"/>
<accession>A0A6U1X359</accession>
<dbReference type="AlphaFoldDB" id="A0A6U1X359"/>